<dbReference type="InterPro" id="IPR045055">
    <property type="entry name" value="DNA2/NAM7-like"/>
</dbReference>
<evidence type="ECO:0000256" key="4">
    <source>
        <dbReference type="ARBA" id="ARBA00022840"/>
    </source>
</evidence>
<dbReference type="PANTHER" id="PTHR10887">
    <property type="entry name" value="DNA2/NAM7 HELICASE FAMILY"/>
    <property type="match status" value="1"/>
</dbReference>
<accession>A0AAW1TDR0</accession>
<dbReference type="Gene3D" id="3.40.50.300">
    <property type="entry name" value="P-loop containing nucleotide triphosphate hydrolases"/>
    <property type="match status" value="2"/>
</dbReference>
<evidence type="ECO:0000313" key="8">
    <source>
        <dbReference type="EMBL" id="KAK9867986.1"/>
    </source>
</evidence>
<protein>
    <submittedName>
        <fullName evidence="8">Uncharacterized protein</fullName>
    </submittedName>
</protein>
<dbReference type="AlphaFoldDB" id="A0AAW1TDR0"/>
<dbReference type="InterPro" id="IPR041679">
    <property type="entry name" value="DNA2/NAM7-like_C"/>
</dbReference>
<dbReference type="PANTHER" id="PTHR10887:SF495">
    <property type="entry name" value="HELICASE SENATAXIN ISOFORM X1-RELATED"/>
    <property type="match status" value="1"/>
</dbReference>
<proteinExistence type="predicted"/>
<dbReference type="CDD" id="cd18808">
    <property type="entry name" value="SF1_C_Upf1"/>
    <property type="match status" value="1"/>
</dbReference>
<dbReference type="Proteomes" id="UP001485043">
    <property type="component" value="Unassembled WGS sequence"/>
</dbReference>
<evidence type="ECO:0000259" key="7">
    <source>
        <dbReference type="Pfam" id="PF13087"/>
    </source>
</evidence>
<dbReference type="CDD" id="cd18042">
    <property type="entry name" value="DEXXQc_SETX"/>
    <property type="match status" value="1"/>
</dbReference>
<keyword evidence="4" id="KW-0067">ATP-binding</keyword>
<dbReference type="GO" id="GO:0016787">
    <property type="term" value="F:hydrolase activity"/>
    <property type="evidence" value="ECO:0007669"/>
    <property type="project" value="UniProtKB-KW"/>
</dbReference>
<evidence type="ECO:0000259" key="6">
    <source>
        <dbReference type="Pfam" id="PF13086"/>
    </source>
</evidence>
<feature type="compositionally biased region" description="Basic residues" evidence="5">
    <location>
        <begin position="1"/>
        <end position="12"/>
    </location>
</feature>
<name>A0AAW1TDR0_9CHLO</name>
<dbReference type="GO" id="GO:0005524">
    <property type="term" value="F:ATP binding"/>
    <property type="evidence" value="ECO:0007669"/>
    <property type="project" value="UniProtKB-KW"/>
</dbReference>
<evidence type="ECO:0000256" key="2">
    <source>
        <dbReference type="ARBA" id="ARBA00022801"/>
    </source>
</evidence>
<comment type="caution">
    <text evidence="8">The sequence shown here is derived from an EMBL/GenBank/DDBJ whole genome shotgun (WGS) entry which is preliminary data.</text>
</comment>
<dbReference type="EMBL" id="JALJOV010000052">
    <property type="protein sequence ID" value="KAK9867986.1"/>
    <property type="molecule type" value="Genomic_DNA"/>
</dbReference>
<evidence type="ECO:0000256" key="3">
    <source>
        <dbReference type="ARBA" id="ARBA00022806"/>
    </source>
</evidence>
<feature type="domain" description="DNA2/NAM7 helicase-like C-terminal" evidence="7">
    <location>
        <begin position="693"/>
        <end position="905"/>
    </location>
</feature>
<gene>
    <name evidence="8" type="ORF">WJX84_009523</name>
</gene>
<feature type="region of interest" description="Disordered" evidence="5">
    <location>
        <begin position="1"/>
        <end position="73"/>
    </location>
</feature>
<evidence type="ECO:0000256" key="5">
    <source>
        <dbReference type="SAM" id="MobiDB-lite"/>
    </source>
</evidence>
<feature type="region of interest" description="Disordered" evidence="5">
    <location>
        <begin position="211"/>
        <end position="231"/>
    </location>
</feature>
<keyword evidence="2" id="KW-0378">Hydrolase</keyword>
<dbReference type="Pfam" id="PF13086">
    <property type="entry name" value="AAA_11"/>
    <property type="match status" value="1"/>
</dbReference>
<dbReference type="Pfam" id="PF13087">
    <property type="entry name" value="AAA_12"/>
    <property type="match status" value="1"/>
</dbReference>
<evidence type="ECO:0000313" key="9">
    <source>
        <dbReference type="Proteomes" id="UP001485043"/>
    </source>
</evidence>
<dbReference type="InterPro" id="IPR041677">
    <property type="entry name" value="DNA2/NAM7_AAA_11"/>
</dbReference>
<evidence type="ECO:0000256" key="1">
    <source>
        <dbReference type="ARBA" id="ARBA00022741"/>
    </source>
</evidence>
<feature type="domain" description="DNA2/NAM7 helicase helicase" evidence="6">
    <location>
        <begin position="386"/>
        <end position="686"/>
    </location>
</feature>
<sequence length="1019" mass="113176">MSQQTKSRKKQRTQTAWHQQTKALPAPKQESTHARAVEVLTASDILQPDKGPLKRPAKRESKAPQQPAAERLEKDIVSGRTWHGECQALNYDLPDTIPETFANLEEYIRTFEPPLFEEAREQIRSPWADAAESMLGFSADITRVGECNGGWHQVTIRVDDQAGAKLDNDRRFLSAGSLLVLTRRRPPNRMGALDWLLRGGLSAREKRSADKIAKAAAAPERGPGSEVQQQAAPDSLGAVVAQQEHSQLPVIVGLVQDRKVRNGLELNEVPLAIHPACAAHRDTPNSCCKQVLQVMRQDPEKWHGIYLSQPITSQRELNALHRLQYCEIKDEILQPHLLKEAAKKLSPEQRQRMWPPEIGQQYHGYLQHEFDFTQLSAIEAAACHLGAHEDQAHTVPIVMIQGPPGTGKTHTVKGMLNIWHLVQFQRYYATLVRELISSRGHLEHHAFTRSIPNLAAKPRLLVCTPSNAAADELLERVMDPGLFQVKDGRGGFYKPNVVRAASTEAGISVRAQAVAVEHMSDAWINLSKPEWEHRKAIALQIVSNDTELSRALHAELAKYPTQEEKVAKAGTLVDVHQRRDKALVELERLEEVWPKIFAEPGRFINIKQMRDNLEASLMQEAEMVFCTLSSTGRRSFGQMIGKFETVLVDEVAQATEVATLQALCRGCKRAVFVGDPQQLPATVLSQEAKHLQLERSLFQRLQAGGAAVVMLAVQYRMHPQIREFPSAHFYDNRLVDGANVQQAAAAGELFYEHQLLQPYRFFDVASGKDERRGSGSIANSAEADMAAALFWELRNFLKKAVQAGKRPNGVRVGVIAFYKAQVALLRETFQRLEVASEEPGLAHEVQIETVDSFQGKQLDVVILSCVRARDAAIVPTHGVGFVADVRRLNVAITRAKKAMWILGNAATLERSPVWSALITDARERQAVVPHASSAKLFPDCPLNAIPSGLPPFGMFAAGSSSRYCSRPEDNKRTKDGSLPLPQGFLMQHQANLHMMTLAATNHWASNLYVTALGGKNLAS</sequence>
<organism evidence="8 9">
    <name type="scientific">Apatococcus fuscideae</name>
    <dbReference type="NCBI Taxonomy" id="2026836"/>
    <lineage>
        <taxon>Eukaryota</taxon>
        <taxon>Viridiplantae</taxon>
        <taxon>Chlorophyta</taxon>
        <taxon>core chlorophytes</taxon>
        <taxon>Trebouxiophyceae</taxon>
        <taxon>Chlorellales</taxon>
        <taxon>Chlorellaceae</taxon>
        <taxon>Apatococcus</taxon>
    </lineage>
</organism>
<keyword evidence="3" id="KW-0347">Helicase</keyword>
<reference evidence="8 9" key="1">
    <citation type="journal article" date="2024" name="Nat. Commun.">
        <title>Phylogenomics reveals the evolutionary origins of lichenization in chlorophyte algae.</title>
        <authorList>
            <person name="Puginier C."/>
            <person name="Libourel C."/>
            <person name="Otte J."/>
            <person name="Skaloud P."/>
            <person name="Haon M."/>
            <person name="Grisel S."/>
            <person name="Petersen M."/>
            <person name="Berrin J.G."/>
            <person name="Delaux P.M."/>
            <person name="Dal Grande F."/>
            <person name="Keller J."/>
        </authorList>
    </citation>
    <scope>NUCLEOTIDE SEQUENCE [LARGE SCALE GENOMIC DNA]</scope>
    <source>
        <strain evidence="8 9">SAG 2523</strain>
    </source>
</reference>
<dbReference type="FunFam" id="3.40.50.300:FF:000326">
    <property type="entry name" value="P-loop containing nucleoside triphosphate hydrolase"/>
    <property type="match status" value="1"/>
</dbReference>
<keyword evidence="9" id="KW-1185">Reference proteome</keyword>
<dbReference type="InterPro" id="IPR027417">
    <property type="entry name" value="P-loop_NTPase"/>
</dbReference>
<dbReference type="GO" id="GO:0005694">
    <property type="term" value="C:chromosome"/>
    <property type="evidence" value="ECO:0007669"/>
    <property type="project" value="UniProtKB-ARBA"/>
</dbReference>
<keyword evidence="1" id="KW-0547">Nucleotide-binding</keyword>
<dbReference type="GO" id="GO:0004386">
    <property type="term" value="F:helicase activity"/>
    <property type="evidence" value="ECO:0007669"/>
    <property type="project" value="UniProtKB-KW"/>
</dbReference>
<dbReference type="InterPro" id="IPR047187">
    <property type="entry name" value="SF1_C_Upf1"/>
</dbReference>
<dbReference type="SUPFAM" id="SSF52540">
    <property type="entry name" value="P-loop containing nucleoside triphosphate hydrolases"/>
    <property type="match status" value="1"/>
</dbReference>